<sequence>GEGNTMPAQQHAGKARRLVLTLEKGLTGCAAEATAYGKCISANLDTIERHACQAQFQSFKSCVEKTLKRKW</sequence>
<dbReference type="PANTHER" id="PTHR34561">
    <property type="entry name" value="NADH DEHYDROGENASE [UBIQUINONE] 1 ALPHA SUBCOMPLEX ASSEMBLY FACTOR 8"/>
    <property type="match status" value="1"/>
</dbReference>
<dbReference type="InterPro" id="IPR034595">
    <property type="entry name" value="NDUFAF8"/>
</dbReference>
<evidence type="ECO:0008006" key="3">
    <source>
        <dbReference type="Google" id="ProtNLM"/>
    </source>
</evidence>
<dbReference type="GO" id="GO:0005739">
    <property type="term" value="C:mitochondrion"/>
    <property type="evidence" value="ECO:0007669"/>
    <property type="project" value="InterPro"/>
</dbReference>
<evidence type="ECO:0000313" key="1">
    <source>
        <dbReference type="EMBL" id="KAJ1717965.1"/>
    </source>
</evidence>
<gene>
    <name evidence="1" type="ORF">LPJ61_006998</name>
</gene>
<dbReference type="AlphaFoldDB" id="A0A9W7XS06"/>
<comment type="caution">
    <text evidence="1">The sequence shown here is derived from an EMBL/GenBank/DDBJ whole genome shotgun (WGS) entry which is preliminary data.</text>
</comment>
<proteinExistence type="predicted"/>
<dbReference type="PROSITE" id="PS51808">
    <property type="entry name" value="CHCH"/>
    <property type="match status" value="1"/>
</dbReference>
<dbReference type="Proteomes" id="UP001143981">
    <property type="component" value="Unassembled WGS sequence"/>
</dbReference>
<name>A0A9W7XS06_9FUNG</name>
<dbReference type="Gene3D" id="1.10.287.2900">
    <property type="match status" value="1"/>
</dbReference>
<protein>
    <recommendedName>
        <fullName evidence="3">IMS import disulfide relay-system CHCH-CHCH-like Cx9C domain-containing protein</fullName>
    </recommendedName>
</protein>
<dbReference type="OrthoDB" id="3821113at2759"/>
<feature type="non-terminal residue" evidence="1">
    <location>
        <position position="1"/>
    </location>
</feature>
<accession>A0A9W7XS06</accession>
<keyword evidence="2" id="KW-1185">Reference proteome</keyword>
<organism evidence="1 2">
    <name type="scientific">Coemansia biformis</name>
    <dbReference type="NCBI Taxonomy" id="1286918"/>
    <lineage>
        <taxon>Eukaryota</taxon>
        <taxon>Fungi</taxon>
        <taxon>Fungi incertae sedis</taxon>
        <taxon>Zoopagomycota</taxon>
        <taxon>Kickxellomycotina</taxon>
        <taxon>Kickxellomycetes</taxon>
        <taxon>Kickxellales</taxon>
        <taxon>Kickxellaceae</taxon>
        <taxon>Coemansia</taxon>
    </lineage>
</organism>
<dbReference type="EMBL" id="JANBOI010004136">
    <property type="protein sequence ID" value="KAJ1717965.1"/>
    <property type="molecule type" value="Genomic_DNA"/>
</dbReference>
<reference evidence="1" key="1">
    <citation type="submission" date="2022-07" db="EMBL/GenBank/DDBJ databases">
        <title>Phylogenomic reconstructions and comparative analyses of Kickxellomycotina fungi.</title>
        <authorList>
            <person name="Reynolds N.K."/>
            <person name="Stajich J.E."/>
            <person name="Barry K."/>
            <person name="Grigoriev I.V."/>
            <person name="Crous P."/>
            <person name="Smith M.E."/>
        </authorList>
    </citation>
    <scope>NUCLEOTIDE SEQUENCE</scope>
    <source>
        <strain evidence="1">BCRC 34381</strain>
    </source>
</reference>
<dbReference type="PANTHER" id="PTHR34561:SF1">
    <property type="entry name" value="NADH DEHYDROGENASE [UBIQUINONE] 1 ALPHA SUBCOMPLEX ASSEMBLY FACTOR 8"/>
    <property type="match status" value="1"/>
</dbReference>
<evidence type="ECO:0000313" key="2">
    <source>
        <dbReference type="Proteomes" id="UP001143981"/>
    </source>
</evidence>
<dbReference type="GO" id="GO:0032981">
    <property type="term" value="P:mitochondrial respiratory chain complex I assembly"/>
    <property type="evidence" value="ECO:0007669"/>
    <property type="project" value="InterPro"/>
</dbReference>